<organism evidence="3 4">
    <name type="scientific">Candolleomyces eurysporus</name>
    <dbReference type="NCBI Taxonomy" id="2828524"/>
    <lineage>
        <taxon>Eukaryota</taxon>
        <taxon>Fungi</taxon>
        <taxon>Dikarya</taxon>
        <taxon>Basidiomycota</taxon>
        <taxon>Agaricomycotina</taxon>
        <taxon>Agaricomycetes</taxon>
        <taxon>Agaricomycetidae</taxon>
        <taxon>Agaricales</taxon>
        <taxon>Agaricineae</taxon>
        <taxon>Psathyrellaceae</taxon>
        <taxon>Candolleomyces</taxon>
    </lineage>
</organism>
<accession>A0A9W8IXQ3</accession>
<feature type="domain" description="T6SS Phospholipase effector Tle1-like catalytic" evidence="2">
    <location>
        <begin position="50"/>
        <end position="314"/>
    </location>
</feature>
<sequence length="464" mass="52874">MTSNIHHVSEPSACSTAETIVERRELAMDDDSFKKPRSLPPVIPPTHQNRTLVLCFDGTGDQFDDDNSNVVQFVSLLKNDDRFKQLVYYQTGIGTYTAKDRTVNPLMSQIHKLLDSMFAHTIDAHIMGGYKFLMQNYQPGDKICIFGFSRGAYTARCLAGMLHKVGLLPPSNSEQVPFAYTIYKRIDSSGWDQANEFKRAFSINVDIEFLGVWDTVGSIGFTVGELPFLTSTRFIKTYRHAMSLDERRAKFQANQWNRPTLVEESLGLGSSSSPSTDIMEVWFAGCHSDVGGGSVRNRTRHSLARIPLRWMVREIFKANAGILFFTDRLYEIGLDPSTVYPEVVVRPDSLRAEEHNEDHKIRGPSREELPFRHSIFRSKLPITTVSRPPETGPVNMLLSEEHEELMDALSPIYDQLVLKRWWWILEVLPVPCRRVCDGNTHQTEDRNTYHSQKCEDKDGSHVQP</sequence>
<dbReference type="InterPro" id="IPR018712">
    <property type="entry name" value="Tle1-like_cat"/>
</dbReference>
<feature type="region of interest" description="Disordered" evidence="1">
    <location>
        <begin position="440"/>
        <end position="464"/>
    </location>
</feature>
<proteinExistence type="predicted"/>
<reference evidence="3" key="1">
    <citation type="submission" date="2022-06" db="EMBL/GenBank/DDBJ databases">
        <title>Genome Sequence of Candolleomyces eurysporus.</title>
        <authorList>
            <person name="Buettner E."/>
        </authorList>
    </citation>
    <scope>NUCLEOTIDE SEQUENCE</scope>
    <source>
        <strain evidence="3">VTCC 930004</strain>
    </source>
</reference>
<dbReference type="Pfam" id="PF09994">
    <property type="entry name" value="T6SS_Tle1-like_cat"/>
    <property type="match status" value="1"/>
</dbReference>
<dbReference type="EMBL" id="JANBPK010001287">
    <property type="protein sequence ID" value="KAJ2923734.1"/>
    <property type="molecule type" value="Genomic_DNA"/>
</dbReference>
<dbReference type="PANTHER" id="PTHR33840">
    <property type="match status" value="1"/>
</dbReference>
<protein>
    <recommendedName>
        <fullName evidence="2">T6SS Phospholipase effector Tle1-like catalytic domain-containing protein</fullName>
    </recommendedName>
</protein>
<evidence type="ECO:0000256" key="1">
    <source>
        <dbReference type="SAM" id="MobiDB-lite"/>
    </source>
</evidence>
<comment type="caution">
    <text evidence="3">The sequence shown here is derived from an EMBL/GenBank/DDBJ whole genome shotgun (WGS) entry which is preliminary data.</text>
</comment>
<dbReference type="InterPro" id="IPR029058">
    <property type="entry name" value="AB_hydrolase_fold"/>
</dbReference>
<dbReference type="SUPFAM" id="SSF53474">
    <property type="entry name" value="alpha/beta-Hydrolases"/>
    <property type="match status" value="1"/>
</dbReference>
<dbReference type="Proteomes" id="UP001140091">
    <property type="component" value="Unassembled WGS sequence"/>
</dbReference>
<feature type="compositionally biased region" description="Basic and acidic residues" evidence="1">
    <location>
        <begin position="442"/>
        <end position="464"/>
    </location>
</feature>
<evidence type="ECO:0000313" key="4">
    <source>
        <dbReference type="Proteomes" id="UP001140091"/>
    </source>
</evidence>
<dbReference type="AlphaFoldDB" id="A0A9W8IXQ3"/>
<dbReference type="OrthoDB" id="3162439at2759"/>
<keyword evidence="4" id="KW-1185">Reference proteome</keyword>
<evidence type="ECO:0000259" key="2">
    <source>
        <dbReference type="Pfam" id="PF09994"/>
    </source>
</evidence>
<dbReference type="PANTHER" id="PTHR33840:SF2">
    <property type="entry name" value="TLE1 PHOSPHOLIPASE DOMAIN-CONTAINING PROTEIN"/>
    <property type="match status" value="1"/>
</dbReference>
<name>A0A9W8IXQ3_9AGAR</name>
<gene>
    <name evidence="3" type="ORF">H1R20_g13353</name>
</gene>
<feature type="non-terminal residue" evidence="3">
    <location>
        <position position="464"/>
    </location>
</feature>
<evidence type="ECO:0000313" key="3">
    <source>
        <dbReference type="EMBL" id="KAJ2923734.1"/>
    </source>
</evidence>